<dbReference type="EMBL" id="ML992668">
    <property type="protein sequence ID" value="KAF2214244.1"/>
    <property type="molecule type" value="Genomic_DNA"/>
</dbReference>
<evidence type="ECO:0000256" key="1">
    <source>
        <dbReference type="SAM" id="MobiDB-lite"/>
    </source>
</evidence>
<feature type="compositionally biased region" description="Polar residues" evidence="1">
    <location>
        <begin position="336"/>
        <end position="347"/>
    </location>
</feature>
<dbReference type="AlphaFoldDB" id="A0A6A6FLQ7"/>
<evidence type="ECO:0000313" key="2">
    <source>
        <dbReference type="EMBL" id="KAF2214244.1"/>
    </source>
</evidence>
<dbReference type="OrthoDB" id="10251048at2759"/>
<dbReference type="Proteomes" id="UP000799539">
    <property type="component" value="Unassembled WGS sequence"/>
</dbReference>
<sequence length="731" mass="80485">MPARRSAPQAKHLPTRRLPLGTPEVNPVRPLSRTSARSSKHIPDTVKLHESTPSSFPHPAMSTSDMALAQAKLRRQQERIQQAEAALYHPPPAEKVEKARNDPSRNKAKLVWKPVDVGESGVEVRINKYTAPSRESSLSRSMSSASQQAANTSHAVLRDTSALDDGSGFQLMTRHGPRALKAPVDAPTYGDRPEIEKQKTVEAAYDKKEILDVFRQELPPPDFLGTTVGMTNGHVQFVQHPNGDVAAHMWSLPNYAWDNIGHFSNIRKKTEGQLAGDRLKGETAYQKLQQHTLAYFRVLAKQREASVTGTPFGQDNIKSALPEPTPAASPERDASKSASRCAPSTSSEHVEPGPLTARIAPPAEPRISPAPERTPTQPITLVSRQEDPFSTNANDSFPAFHWQPSLGLAKSTTASVHQVPPSQERRHDTGPESTPTREALRDQLHKTVDIAVKRGLSQANLARTVLHDPMRAAERNDDCHSVSPPAFPGNNLCRNWQDSQRPSGGKVHIPTDRKTSVLTIGSVPDVDVEPFVTPKPQNSHRMRPVVPLKPVAKPAKKSYDDELRDWWTGGTKFARQEELFRTVMNSTPKPSHSSISSSATSSHSGAAGSRRTPSAASTSSGFSETNTRILIPVYENLASYVQGPIEQRRDYWCRWSQPPEWCIDRGPNGNKSFFDDSWGQPPARVGRDPRYRRDRGDLQFGGLSPMSQNAIGSPGMHSMGVGPSRFAYGRY</sequence>
<feature type="region of interest" description="Disordered" evidence="1">
    <location>
        <begin position="411"/>
        <end position="438"/>
    </location>
</feature>
<name>A0A6A6FLQ7_9PEZI</name>
<evidence type="ECO:0000313" key="3">
    <source>
        <dbReference type="Proteomes" id="UP000799539"/>
    </source>
</evidence>
<organism evidence="2 3">
    <name type="scientific">Cercospora zeae-maydis SCOH1-5</name>
    <dbReference type="NCBI Taxonomy" id="717836"/>
    <lineage>
        <taxon>Eukaryota</taxon>
        <taxon>Fungi</taxon>
        <taxon>Dikarya</taxon>
        <taxon>Ascomycota</taxon>
        <taxon>Pezizomycotina</taxon>
        <taxon>Dothideomycetes</taxon>
        <taxon>Dothideomycetidae</taxon>
        <taxon>Mycosphaerellales</taxon>
        <taxon>Mycosphaerellaceae</taxon>
        <taxon>Cercospora</taxon>
    </lineage>
</organism>
<proteinExistence type="predicted"/>
<feature type="compositionally biased region" description="Basic and acidic residues" evidence="1">
    <location>
        <begin position="685"/>
        <end position="697"/>
    </location>
</feature>
<feature type="region of interest" description="Disordered" evidence="1">
    <location>
        <begin position="131"/>
        <end position="154"/>
    </location>
</feature>
<protein>
    <submittedName>
        <fullName evidence="2">Uncharacterized protein</fullName>
    </submittedName>
</protein>
<feature type="region of interest" description="Disordered" evidence="1">
    <location>
        <begin position="672"/>
        <end position="703"/>
    </location>
</feature>
<reference evidence="2" key="1">
    <citation type="journal article" date="2020" name="Stud. Mycol.">
        <title>101 Dothideomycetes genomes: a test case for predicting lifestyles and emergence of pathogens.</title>
        <authorList>
            <person name="Haridas S."/>
            <person name="Albert R."/>
            <person name="Binder M."/>
            <person name="Bloem J."/>
            <person name="Labutti K."/>
            <person name="Salamov A."/>
            <person name="Andreopoulos B."/>
            <person name="Baker S."/>
            <person name="Barry K."/>
            <person name="Bills G."/>
            <person name="Bluhm B."/>
            <person name="Cannon C."/>
            <person name="Castanera R."/>
            <person name="Culley D."/>
            <person name="Daum C."/>
            <person name="Ezra D."/>
            <person name="Gonzalez J."/>
            <person name="Henrissat B."/>
            <person name="Kuo A."/>
            <person name="Liang C."/>
            <person name="Lipzen A."/>
            <person name="Lutzoni F."/>
            <person name="Magnuson J."/>
            <person name="Mondo S."/>
            <person name="Nolan M."/>
            <person name="Ohm R."/>
            <person name="Pangilinan J."/>
            <person name="Park H.-J."/>
            <person name="Ramirez L."/>
            <person name="Alfaro M."/>
            <person name="Sun H."/>
            <person name="Tritt A."/>
            <person name="Yoshinaga Y."/>
            <person name="Zwiers L.-H."/>
            <person name="Turgeon B."/>
            <person name="Goodwin S."/>
            <person name="Spatafora J."/>
            <person name="Crous P."/>
            <person name="Grigoriev I."/>
        </authorList>
    </citation>
    <scope>NUCLEOTIDE SEQUENCE</scope>
    <source>
        <strain evidence="2">SCOH1-5</strain>
    </source>
</reference>
<feature type="compositionally biased region" description="Polar residues" evidence="1">
    <location>
        <begin position="307"/>
        <end position="317"/>
    </location>
</feature>
<feature type="region of interest" description="Disordered" evidence="1">
    <location>
        <begin position="1"/>
        <end position="64"/>
    </location>
</feature>
<accession>A0A6A6FLQ7</accession>
<feature type="compositionally biased region" description="Basic and acidic residues" evidence="1">
    <location>
        <begin position="41"/>
        <end position="50"/>
    </location>
</feature>
<feature type="region of interest" description="Disordered" evidence="1">
    <location>
        <begin position="585"/>
        <end position="622"/>
    </location>
</feature>
<feature type="compositionally biased region" description="Low complexity" evidence="1">
    <location>
        <begin position="586"/>
        <end position="621"/>
    </location>
</feature>
<feature type="region of interest" description="Disordered" evidence="1">
    <location>
        <begin position="307"/>
        <end position="381"/>
    </location>
</feature>
<gene>
    <name evidence="2" type="ORF">CERZMDRAFT_116993</name>
</gene>
<feature type="compositionally biased region" description="Polar residues" evidence="1">
    <location>
        <begin position="51"/>
        <end position="64"/>
    </location>
</feature>
<keyword evidence="3" id="KW-1185">Reference proteome</keyword>